<dbReference type="GO" id="GO:0042026">
    <property type="term" value="P:protein refolding"/>
    <property type="evidence" value="ECO:0007669"/>
    <property type="project" value="TreeGrafter"/>
</dbReference>
<dbReference type="SMART" id="SM00271">
    <property type="entry name" value="DnaJ"/>
    <property type="match status" value="1"/>
</dbReference>
<dbReference type="GO" id="GO:0051082">
    <property type="term" value="F:unfolded protein binding"/>
    <property type="evidence" value="ECO:0007669"/>
    <property type="project" value="TreeGrafter"/>
</dbReference>
<dbReference type="InterPro" id="IPR036869">
    <property type="entry name" value="J_dom_sf"/>
</dbReference>
<proteinExistence type="predicted"/>
<dbReference type="Proteomes" id="UP000316500">
    <property type="component" value="Unassembled WGS sequence"/>
</dbReference>
<dbReference type="InterPro" id="IPR001623">
    <property type="entry name" value="DnaJ_domain"/>
</dbReference>
<feature type="domain" description="J" evidence="3">
    <location>
        <begin position="6"/>
        <end position="77"/>
    </location>
</feature>
<dbReference type="PANTHER" id="PTHR43096:SF52">
    <property type="entry name" value="DNAJ HOMOLOG 1, MITOCHONDRIAL-RELATED"/>
    <property type="match status" value="1"/>
</dbReference>
<evidence type="ECO:0000256" key="1">
    <source>
        <dbReference type="ARBA" id="ARBA00023186"/>
    </source>
</evidence>
<name>A0A558HC80_PAENT</name>
<dbReference type="PROSITE" id="PS50076">
    <property type="entry name" value="DNAJ_2"/>
    <property type="match status" value="1"/>
</dbReference>
<dbReference type="AlphaFoldDB" id="A0A558HC80"/>
<dbReference type="Gene3D" id="1.10.287.110">
    <property type="entry name" value="DnaJ domain"/>
    <property type="match status" value="1"/>
</dbReference>
<evidence type="ECO:0000313" key="5">
    <source>
        <dbReference type="Proteomes" id="UP000316500"/>
    </source>
</evidence>
<keyword evidence="1" id="KW-0143">Chaperone</keyword>
<accession>A0A558HC80</accession>
<dbReference type="PANTHER" id="PTHR43096">
    <property type="entry name" value="DNAJ HOMOLOG 1, MITOCHONDRIAL-RELATED"/>
    <property type="match status" value="1"/>
</dbReference>
<dbReference type="GO" id="GO:0005737">
    <property type="term" value="C:cytoplasm"/>
    <property type="evidence" value="ECO:0007669"/>
    <property type="project" value="TreeGrafter"/>
</dbReference>
<dbReference type="OrthoDB" id="166297at2"/>
<dbReference type="Pfam" id="PF00226">
    <property type="entry name" value="DnaJ"/>
    <property type="match status" value="1"/>
</dbReference>
<evidence type="ECO:0000256" key="2">
    <source>
        <dbReference type="SAM" id="MobiDB-lite"/>
    </source>
</evidence>
<organism evidence="4 5">
    <name type="scientific">Paenarthrobacter nitroguajacolicus</name>
    <name type="common">Arthrobacter nitroguajacolicus</name>
    <dbReference type="NCBI Taxonomy" id="211146"/>
    <lineage>
        <taxon>Bacteria</taxon>
        <taxon>Bacillati</taxon>
        <taxon>Actinomycetota</taxon>
        <taxon>Actinomycetes</taxon>
        <taxon>Micrococcales</taxon>
        <taxon>Micrococcaceae</taxon>
        <taxon>Paenarthrobacter</taxon>
    </lineage>
</organism>
<gene>
    <name evidence="4" type="ORF">FQP90_00895</name>
</gene>
<dbReference type="EMBL" id="VNFK01000001">
    <property type="protein sequence ID" value="TVU66733.1"/>
    <property type="molecule type" value="Genomic_DNA"/>
</dbReference>
<dbReference type="SUPFAM" id="SSF46565">
    <property type="entry name" value="Chaperone J-domain"/>
    <property type="match status" value="1"/>
</dbReference>
<reference evidence="4 5" key="1">
    <citation type="submission" date="2019-07" db="EMBL/GenBank/DDBJ databases">
        <title>Diversity of Bacteria from Kongsfjorden, Arctic.</title>
        <authorList>
            <person name="Yu Y."/>
        </authorList>
    </citation>
    <scope>NUCLEOTIDE SEQUENCE [LARGE SCALE GENOMIC DNA]</scope>
    <source>
        <strain evidence="4 5">SM1928</strain>
    </source>
</reference>
<evidence type="ECO:0000313" key="4">
    <source>
        <dbReference type="EMBL" id="TVU66733.1"/>
    </source>
</evidence>
<dbReference type="PRINTS" id="PR00625">
    <property type="entry name" value="JDOMAIN"/>
</dbReference>
<comment type="caution">
    <text evidence="4">The sequence shown here is derived from an EMBL/GenBank/DDBJ whole genome shotgun (WGS) entry which is preliminary data.</text>
</comment>
<evidence type="ECO:0000259" key="3">
    <source>
        <dbReference type="PROSITE" id="PS50076"/>
    </source>
</evidence>
<sequence length="133" mass="14516">MNSQPDYYATLHVPPDATARDIARAYRRLLRTRHPDTRQTVDGDTTGAYDAQELHAIMQAYVVLSDPGKRAAYDRARSGLPALAPGTPVKVRVHGHEPGADKQAATGKQAPISFGPPRWEPSPGTLRNPRSHS</sequence>
<dbReference type="RefSeq" id="WP_144647772.1">
    <property type="nucleotide sequence ID" value="NZ_VNFK01000001.1"/>
</dbReference>
<feature type="region of interest" description="Disordered" evidence="2">
    <location>
        <begin position="79"/>
        <end position="133"/>
    </location>
</feature>
<protein>
    <submittedName>
        <fullName evidence="4">J domain-containing protein</fullName>
    </submittedName>
</protein>
<dbReference type="CDD" id="cd06257">
    <property type="entry name" value="DnaJ"/>
    <property type="match status" value="1"/>
</dbReference>